<name>A0AAP2DIF0_9BACT</name>
<dbReference type="AlphaFoldDB" id="A0AAP2DIF0"/>
<dbReference type="Proteomes" id="UP001319200">
    <property type="component" value="Unassembled WGS sequence"/>
</dbReference>
<dbReference type="RefSeq" id="WP_254162578.1">
    <property type="nucleotide sequence ID" value="NZ_JAHESF010000007.1"/>
</dbReference>
<keyword evidence="3" id="KW-1185">Reference proteome</keyword>
<feature type="chain" id="PRO_5042920927" description="Lipoprotein" evidence="1">
    <location>
        <begin position="23"/>
        <end position="102"/>
    </location>
</feature>
<gene>
    <name evidence="2" type="ORF">KK083_08770</name>
</gene>
<sequence>MKLKNILTYCIVLYLVTACNSAGDQKTAENTTAEGEPVKMATILNDDGCFEKKMEQWFTKFNQLQNEGHTMEEAHQGAIASVALEFENCNTDPIAISEQENK</sequence>
<reference evidence="2 3" key="1">
    <citation type="submission" date="2021-05" db="EMBL/GenBank/DDBJ databases">
        <title>A Polyphasic approach of four new species of the genus Ohtaekwangia: Ohtaekwangia histidinii sp. nov., Ohtaekwangia cretensis sp. nov., Ohtaekwangia indiensis sp. nov., Ohtaekwangia reichenbachii sp. nov. from diverse environment.</title>
        <authorList>
            <person name="Octaviana S."/>
        </authorList>
    </citation>
    <scope>NUCLEOTIDE SEQUENCE [LARGE SCALE GENOMIC DNA]</scope>
    <source>
        <strain evidence="2 3">PWU4</strain>
    </source>
</reference>
<evidence type="ECO:0000313" key="2">
    <source>
        <dbReference type="EMBL" id="MBT1696963.1"/>
    </source>
</evidence>
<evidence type="ECO:0000313" key="3">
    <source>
        <dbReference type="Proteomes" id="UP001319200"/>
    </source>
</evidence>
<accession>A0AAP2DIF0</accession>
<comment type="caution">
    <text evidence="2">The sequence shown here is derived from an EMBL/GenBank/DDBJ whole genome shotgun (WGS) entry which is preliminary data.</text>
</comment>
<evidence type="ECO:0000256" key="1">
    <source>
        <dbReference type="SAM" id="SignalP"/>
    </source>
</evidence>
<dbReference type="PROSITE" id="PS51257">
    <property type="entry name" value="PROKAR_LIPOPROTEIN"/>
    <property type="match status" value="1"/>
</dbReference>
<feature type="signal peptide" evidence="1">
    <location>
        <begin position="1"/>
        <end position="22"/>
    </location>
</feature>
<proteinExistence type="predicted"/>
<dbReference type="EMBL" id="JAHESF010000007">
    <property type="protein sequence ID" value="MBT1696963.1"/>
    <property type="molecule type" value="Genomic_DNA"/>
</dbReference>
<evidence type="ECO:0008006" key="4">
    <source>
        <dbReference type="Google" id="ProtNLM"/>
    </source>
</evidence>
<organism evidence="2 3">
    <name type="scientific">Chryseosolibacter histidini</name>
    <dbReference type="NCBI Taxonomy" id="2782349"/>
    <lineage>
        <taxon>Bacteria</taxon>
        <taxon>Pseudomonadati</taxon>
        <taxon>Bacteroidota</taxon>
        <taxon>Cytophagia</taxon>
        <taxon>Cytophagales</taxon>
        <taxon>Chryseotaleaceae</taxon>
        <taxon>Chryseosolibacter</taxon>
    </lineage>
</organism>
<keyword evidence="1" id="KW-0732">Signal</keyword>
<protein>
    <recommendedName>
        <fullName evidence="4">Lipoprotein</fullName>
    </recommendedName>
</protein>